<gene>
    <name evidence="4" type="ORF">DSM101010T_09020</name>
</gene>
<dbReference type="PANTHER" id="PTHR43877:SF2">
    <property type="entry name" value="AMINOALKYLPHOSPHONATE N-ACETYLTRANSFERASE-RELATED"/>
    <property type="match status" value="1"/>
</dbReference>
<reference evidence="4 5" key="1">
    <citation type="submission" date="2020-05" db="EMBL/GenBank/DDBJ databases">
        <title>Draft genome sequence of Desulfovibrio sp. strain HN2T.</title>
        <authorList>
            <person name="Ueno A."/>
            <person name="Tamazawa S."/>
            <person name="Tamamura S."/>
            <person name="Murakami T."/>
            <person name="Kiyama T."/>
            <person name="Inomata H."/>
            <person name="Amano Y."/>
            <person name="Miyakawa K."/>
            <person name="Tamaki H."/>
            <person name="Naganuma T."/>
            <person name="Kaneko K."/>
        </authorList>
    </citation>
    <scope>NUCLEOTIDE SEQUENCE [LARGE SCALE GENOMIC DNA]</scope>
    <source>
        <strain evidence="4 5">HN2</strain>
    </source>
</reference>
<keyword evidence="1" id="KW-0808">Transferase</keyword>
<evidence type="ECO:0000256" key="1">
    <source>
        <dbReference type="ARBA" id="ARBA00022679"/>
    </source>
</evidence>
<organism evidence="4 5">
    <name type="scientific">Desulfovibrio subterraneus</name>
    <dbReference type="NCBI Taxonomy" id="2718620"/>
    <lineage>
        <taxon>Bacteria</taxon>
        <taxon>Pseudomonadati</taxon>
        <taxon>Thermodesulfobacteriota</taxon>
        <taxon>Desulfovibrionia</taxon>
        <taxon>Desulfovibrionales</taxon>
        <taxon>Desulfovibrionaceae</taxon>
        <taxon>Desulfovibrio</taxon>
    </lineage>
</organism>
<name>A0A7J0BFP6_9BACT</name>
<dbReference type="Gene3D" id="3.40.630.30">
    <property type="match status" value="1"/>
</dbReference>
<evidence type="ECO:0000259" key="3">
    <source>
        <dbReference type="PROSITE" id="PS51186"/>
    </source>
</evidence>
<evidence type="ECO:0000256" key="2">
    <source>
        <dbReference type="ARBA" id="ARBA00023315"/>
    </source>
</evidence>
<feature type="domain" description="N-acetyltransferase" evidence="3">
    <location>
        <begin position="107"/>
        <end position="256"/>
    </location>
</feature>
<dbReference type="InterPro" id="IPR000182">
    <property type="entry name" value="GNAT_dom"/>
</dbReference>
<protein>
    <recommendedName>
        <fullName evidence="3">N-acetyltransferase domain-containing protein</fullName>
    </recommendedName>
</protein>
<dbReference type="SUPFAM" id="SSF55729">
    <property type="entry name" value="Acyl-CoA N-acyltransferases (Nat)"/>
    <property type="match status" value="1"/>
</dbReference>
<dbReference type="AlphaFoldDB" id="A0A7J0BFP6"/>
<dbReference type="PROSITE" id="PS51186">
    <property type="entry name" value="GNAT"/>
    <property type="match status" value="1"/>
</dbReference>
<dbReference type="RefSeq" id="WP_174404238.1">
    <property type="nucleotide sequence ID" value="NZ_BLVO01000012.1"/>
</dbReference>
<dbReference type="GO" id="GO:0016747">
    <property type="term" value="F:acyltransferase activity, transferring groups other than amino-acyl groups"/>
    <property type="evidence" value="ECO:0007669"/>
    <property type="project" value="InterPro"/>
</dbReference>
<evidence type="ECO:0000313" key="5">
    <source>
        <dbReference type="Proteomes" id="UP000503840"/>
    </source>
</evidence>
<accession>A0A7J0BFP6</accession>
<dbReference type="PANTHER" id="PTHR43877">
    <property type="entry name" value="AMINOALKYLPHOSPHONATE N-ACETYLTRANSFERASE-RELATED-RELATED"/>
    <property type="match status" value="1"/>
</dbReference>
<dbReference type="InterPro" id="IPR016181">
    <property type="entry name" value="Acyl_CoA_acyltransferase"/>
</dbReference>
<keyword evidence="2" id="KW-0012">Acyltransferase</keyword>
<proteinExistence type="predicted"/>
<dbReference type="Pfam" id="PF00583">
    <property type="entry name" value="Acetyltransf_1"/>
    <property type="match status" value="1"/>
</dbReference>
<dbReference type="Proteomes" id="UP000503840">
    <property type="component" value="Unassembled WGS sequence"/>
</dbReference>
<evidence type="ECO:0000313" key="4">
    <source>
        <dbReference type="EMBL" id="GFM32537.1"/>
    </source>
</evidence>
<dbReference type="InterPro" id="IPR050832">
    <property type="entry name" value="Bact_Acetyltransf"/>
</dbReference>
<dbReference type="CDD" id="cd04301">
    <property type="entry name" value="NAT_SF"/>
    <property type="match status" value="1"/>
</dbReference>
<dbReference type="EMBL" id="BLVO01000012">
    <property type="protein sequence ID" value="GFM32537.1"/>
    <property type="molecule type" value="Genomic_DNA"/>
</dbReference>
<keyword evidence="5" id="KW-1185">Reference proteome</keyword>
<comment type="caution">
    <text evidence="4">The sequence shown here is derived from an EMBL/GenBank/DDBJ whole genome shotgun (WGS) entry which is preliminary data.</text>
</comment>
<sequence>MQDVAGSGVSVARDAWMSGMLGVPSYCVKLATDDGSACSLCAQDVQAALHPHMAGGMFAYVKVAPQAVGSIHALEGAGFRLVDTNVAFTRPAGAMLPLAGGDLNGIRFARPASPDDAEAVAHVARTSFRYSRFHLDPAIPQAVACELKAVWAGNYFCGKRGDAMVVCEDADGIAGFLQLLVTPEALVIDLIAVAERARRSGRASAMIAFALHNMEPRAEMRVGTQVVNTASMRLYEGLGFRVSGAQYVMHYHAEKE</sequence>